<feature type="domain" description="UDP-glucose/GDP-mannose dehydrogenase dimerisation" evidence="3">
    <location>
        <begin position="154"/>
        <end position="249"/>
    </location>
</feature>
<protein>
    <recommendedName>
        <fullName evidence="7">UDP-glucose/GDP-mannose dehydrogenase dimerisation domain-containing protein</fullName>
    </recommendedName>
</protein>
<dbReference type="PANTHER" id="PTHR43750:SF3">
    <property type="entry name" value="UDP-GLUCOSE 6-DEHYDROGENASE TUAD"/>
    <property type="match status" value="1"/>
</dbReference>
<proteinExistence type="inferred from homology"/>
<evidence type="ECO:0000313" key="6">
    <source>
        <dbReference type="Proteomes" id="UP000176604"/>
    </source>
</evidence>
<dbReference type="GO" id="GO:0000271">
    <property type="term" value="P:polysaccharide biosynthetic process"/>
    <property type="evidence" value="ECO:0007669"/>
    <property type="project" value="InterPro"/>
</dbReference>
<dbReference type="SUPFAM" id="SSF51735">
    <property type="entry name" value="NAD(P)-binding Rossmann-fold domains"/>
    <property type="match status" value="1"/>
</dbReference>
<dbReference type="EMBL" id="MGEF01000064">
    <property type="protein sequence ID" value="OGL77168.1"/>
    <property type="molecule type" value="Genomic_DNA"/>
</dbReference>
<name>A0A1F7UHG1_9BACT</name>
<sequence length="264" mass="29090">MRKLGIIGVGMVGGAVYAHYPDAIPYSPRKFPQNKEKINEADIVFVCVPTPFMKQGGGFDLSYMHDAISNLKEGKIVVIKSTVIPGTTVKLQAQYPQHKFLFNPEFLREASAVEDFKHTDRQIIGTTPQSAAHAQELMDLLPPAPFSKIIPAAEAEMVKYFGNTFLAVRVIFANQMFDLCQKLGLDYTLVKEAAGADPRIGPSHFNVDQDGYRGYGKKCLPKDTRALIQLADSVGVDMELLKTLEAINHELTGGEDKEADPYGL</sequence>
<dbReference type="InterPro" id="IPR008927">
    <property type="entry name" value="6-PGluconate_DH-like_C_sf"/>
</dbReference>
<evidence type="ECO:0000259" key="3">
    <source>
        <dbReference type="Pfam" id="PF00984"/>
    </source>
</evidence>
<reference evidence="5 6" key="1">
    <citation type="journal article" date="2016" name="Nat. Commun.">
        <title>Thousands of microbial genomes shed light on interconnected biogeochemical processes in an aquifer system.</title>
        <authorList>
            <person name="Anantharaman K."/>
            <person name="Brown C.T."/>
            <person name="Hug L.A."/>
            <person name="Sharon I."/>
            <person name="Castelle C.J."/>
            <person name="Probst A.J."/>
            <person name="Thomas B.C."/>
            <person name="Singh A."/>
            <person name="Wilkins M.J."/>
            <person name="Karaoz U."/>
            <person name="Brodie E.L."/>
            <person name="Williams K.H."/>
            <person name="Hubbard S.S."/>
            <person name="Banfield J.F."/>
        </authorList>
    </citation>
    <scope>NUCLEOTIDE SEQUENCE [LARGE SCALE GENOMIC DNA]</scope>
</reference>
<dbReference type="Pfam" id="PF03721">
    <property type="entry name" value="UDPG_MGDP_dh_N"/>
    <property type="match status" value="1"/>
</dbReference>
<accession>A0A1F7UHG1</accession>
<dbReference type="InterPro" id="IPR001732">
    <property type="entry name" value="UDP-Glc/GDP-Man_DH_N"/>
</dbReference>
<dbReference type="PIRSF" id="PIRSF500136">
    <property type="entry name" value="UDP_ManNAc_DH"/>
    <property type="match status" value="1"/>
</dbReference>
<evidence type="ECO:0000256" key="2">
    <source>
        <dbReference type="PIRNR" id="PIRNR000124"/>
    </source>
</evidence>
<evidence type="ECO:0000313" key="5">
    <source>
        <dbReference type="EMBL" id="OGL77168.1"/>
    </source>
</evidence>
<dbReference type="InterPro" id="IPR017476">
    <property type="entry name" value="UDP-Glc/GDP-Man"/>
</dbReference>
<dbReference type="PANTHER" id="PTHR43750">
    <property type="entry name" value="UDP-GLUCOSE 6-DEHYDROGENASE TUAD"/>
    <property type="match status" value="1"/>
</dbReference>
<dbReference type="Proteomes" id="UP000176604">
    <property type="component" value="Unassembled WGS sequence"/>
</dbReference>
<dbReference type="AlphaFoldDB" id="A0A1F7UHG1"/>
<organism evidence="5 6">
    <name type="scientific">Candidatus Uhrbacteria bacterium RIFCSPHIGHO2_12_FULL_54_23</name>
    <dbReference type="NCBI Taxonomy" id="1802397"/>
    <lineage>
        <taxon>Bacteria</taxon>
        <taxon>Candidatus Uhriibacteriota</taxon>
    </lineage>
</organism>
<dbReference type="Pfam" id="PF00984">
    <property type="entry name" value="UDPG_MGDP_dh"/>
    <property type="match status" value="1"/>
</dbReference>
<comment type="caution">
    <text evidence="5">The sequence shown here is derived from an EMBL/GenBank/DDBJ whole genome shotgun (WGS) entry which is preliminary data.</text>
</comment>
<dbReference type="GO" id="GO:0016616">
    <property type="term" value="F:oxidoreductase activity, acting on the CH-OH group of donors, NAD or NADP as acceptor"/>
    <property type="evidence" value="ECO:0007669"/>
    <property type="project" value="InterPro"/>
</dbReference>
<dbReference type="GO" id="GO:0051287">
    <property type="term" value="F:NAD binding"/>
    <property type="evidence" value="ECO:0007669"/>
    <property type="project" value="InterPro"/>
</dbReference>
<evidence type="ECO:0000256" key="1">
    <source>
        <dbReference type="ARBA" id="ARBA00006601"/>
    </source>
</evidence>
<comment type="similarity">
    <text evidence="1 2">Belongs to the UDP-glucose/GDP-mannose dehydrogenase family.</text>
</comment>
<dbReference type="InterPro" id="IPR014026">
    <property type="entry name" value="UDP-Glc/GDP-Man_DH_dimer"/>
</dbReference>
<dbReference type="InterPro" id="IPR028359">
    <property type="entry name" value="UDP_ManNAc/GlcNAc_DH"/>
</dbReference>
<dbReference type="Gene3D" id="1.20.5.100">
    <property type="entry name" value="Cytochrome c1, transmembrane anchor, C-terminal"/>
    <property type="match status" value="1"/>
</dbReference>
<gene>
    <name evidence="5" type="ORF">A3J43_00080</name>
</gene>
<dbReference type="GO" id="GO:0016628">
    <property type="term" value="F:oxidoreductase activity, acting on the CH-CH group of donors, NAD or NADP as acceptor"/>
    <property type="evidence" value="ECO:0007669"/>
    <property type="project" value="InterPro"/>
</dbReference>
<dbReference type="InterPro" id="IPR036291">
    <property type="entry name" value="NAD(P)-bd_dom_sf"/>
</dbReference>
<dbReference type="Gene3D" id="3.40.50.720">
    <property type="entry name" value="NAD(P)-binding Rossmann-like Domain"/>
    <property type="match status" value="2"/>
</dbReference>
<evidence type="ECO:0000259" key="4">
    <source>
        <dbReference type="Pfam" id="PF03721"/>
    </source>
</evidence>
<dbReference type="SUPFAM" id="SSF48179">
    <property type="entry name" value="6-phosphogluconate dehydrogenase C-terminal domain-like"/>
    <property type="match status" value="1"/>
</dbReference>
<evidence type="ECO:0008006" key="7">
    <source>
        <dbReference type="Google" id="ProtNLM"/>
    </source>
</evidence>
<feature type="domain" description="UDP-glucose/GDP-mannose dehydrogenase N-terminal" evidence="4">
    <location>
        <begin position="35"/>
        <end position="134"/>
    </location>
</feature>
<dbReference type="STRING" id="1802397.A3J43_00080"/>
<dbReference type="PIRSF" id="PIRSF000124">
    <property type="entry name" value="UDPglc_GDPman_dh"/>
    <property type="match status" value="1"/>
</dbReference>